<dbReference type="PANTHER" id="PTHR43386:SF1">
    <property type="entry name" value="D,D-DIPEPTIDE TRANSPORT SYSTEM PERMEASE PROTEIN DDPC-RELATED"/>
    <property type="match status" value="1"/>
</dbReference>
<feature type="transmembrane region" description="Helical" evidence="7">
    <location>
        <begin position="124"/>
        <end position="143"/>
    </location>
</feature>
<feature type="transmembrane region" description="Helical" evidence="7">
    <location>
        <begin position="62"/>
        <end position="88"/>
    </location>
</feature>
<sequence length="262" mass="30255">MFKIILFLTPLMFLILSALFAPLLAPFDVLESHLNHLHQAPNLTYYLGTDFLGRDVFSRLLFALRISLFIGICSSFLSIFFALFYLFLARCFFYTFWMRILDLFLALPAFLLMMFFQSFVGVNIFLMIFLIALVHWPFIARIVESELKRLENLDFYKASIVLGRTKFRAFFKDLLPALKSLIFVLFIFNIIHAIATEATLSFFGLGLGFNIPTLGTLLNESSKAIFIGAWWMILFPLLALMFLFLPLLWLGNYLQKIGGVRS</sequence>
<comment type="similarity">
    <text evidence="7">Belongs to the binding-protein-dependent transport system permease family.</text>
</comment>
<keyword evidence="10" id="KW-1185">Reference proteome</keyword>
<protein>
    <submittedName>
        <fullName evidence="9">Peptide ABC transporter, permease protein</fullName>
    </submittedName>
</protein>
<dbReference type="Pfam" id="PF00528">
    <property type="entry name" value="BPD_transp_1"/>
    <property type="match status" value="1"/>
</dbReference>
<feature type="transmembrane region" description="Helical" evidence="7">
    <location>
        <begin position="174"/>
        <end position="194"/>
    </location>
</feature>
<evidence type="ECO:0000256" key="7">
    <source>
        <dbReference type="RuleBase" id="RU363032"/>
    </source>
</evidence>
<evidence type="ECO:0000256" key="3">
    <source>
        <dbReference type="ARBA" id="ARBA00022475"/>
    </source>
</evidence>
<dbReference type="InterPro" id="IPR035906">
    <property type="entry name" value="MetI-like_sf"/>
</dbReference>
<proteinExistence type="inferred from homology"/>
<dbReference type="PANTHER" id="PTHR43386">
    <property type="entry name" value="OLIGOPEPTIDE TRANSPORT SYSTEM PERMEASE PROTEIN APPC"/>
    <property type="match status" value="1"/>
</dbReference>
<dbReference type="InterPro" id="IPR000515">
    <property type="entry name" value="MetI-like"/>
</dbReference>
<dbReference type="EMBL" id="AIMT01000004">
    <property type="protein sequence ID" value="EIA66658.1"/>
    <property type="molecule type" value="Genomic_DNA"/>
</dbReference>
<keyword evidence="4 7" id="KW-0812">Transmembrane</keyword>
<evidence type="ECO:0000256" key="6">
    <source>
        <dbReference type="ARBA" id="ARBA00023136"/>
    </source>
</evidence>
<dbReference type="SUPFAM" id="SSF161098">
    <property type="entry name" value="MetI-like"/>
    <property type="match status" value="1"/>
</dbReference>
<evidence type="ECO:0000256" key="1">
    <source>
        <dbReference type="ARBA" id="ARBA00004651"/>
    </source>
</evidence>
<evidence type="ECO:0000256" key="2">
    <source>
        <dbReference type="ARBA" id="ARBA00022448"/>
    </source>
</evidence>
<evidence type="ECO:0000313" key="10">
    <source>
        <dbReference type="Proteomes" id="UP000005511"/>
    </source>
</evidence>
<evidence type="ECO:0000259" key="8">
    <source>
        <dbReference type="PROSITE" id="PS50928"/>
    </source>
</evidence>
<gene>
    <name evidence="9" type="ORF">cco14_00412</name>
</gene>
<keyword evidence="6 7" id="KW-0472">Membrane</keyword>
<reference evidence="9 10" key="1">
    <citation type="submission" date="2010-09" db="EMBL/GenBank/DDBJ databases">
        <authorList>
            <person name="Richards V."/>
            <person name="Lefebure T."/>
            <person name="Suzuki H."/>
            <person name="Pavinski Bitar P."/>
            <person name="Stanhope M."/>
        </authorList>
    </citation>
    <scope>NUCLEOTIDE SEQUENCE [LARGE SCALE GENOMIC DNA]</scope>
    <source>
        <strain evidence="9 10">80352</strain>
    </source>
</reference>
<comment type="subcellular location">
    <subcellularLocation>
        <location evidence="1 7">Cell membrane</location>
        <topology evidence="1 7">Multi-pass membrane protein</topology>
    </subcellularLocation>
</comment>
<dbReference type="Gene3D" id="1.10.3720.10">
    <property type="entry name" value="MetI-like"/>
    <property type="match status" value="1"/>
</dbReference>
<dbReference type="CDD" id="cd06261">
    <property type="entry name" value="TM_PBP2"/>
    <property type="match status" value="1"/>
</dbReference>
<evidence type="ECO:0000313" key="9">
    <source>
        <dbReference type="EMBL" id="EIA66658.1"/>
    </source>
</evidence>
<keyword evidence="2 7" id="KW-0813">Transport</keyword>
<evidence type="ECO:0000256" key="5">
    <source>
        <dbReference type="ARBA" id="ARBA00022989"/>
    </source>
</evidence>
<keyword evidence="5 7" id="KW-1133">Transmembrane helix</keyword>
<comment type="caution">
    <text evidence="9">The sequence shown here is derived from an EMBL/GenBank/DDBJ whole genome shotgun (WGS) entry which is preliminary data.</text>
</comment>
<dbReference type="Proteomes" id="UP000005511">
    <property type="component" value="Unassembled WGS sequence"/>
</dbReference>
<evidence type="ECO:0000256" key="4">
    <source>
        <dbReference type="ARBA" id="ARBA00022692"/>
    </source>
</evidence>
<name>A0ABN0ESB5_CAMCO</name>
<feature type="transmembrane region" description="Helical" evidence="7">
    <location>
        <begin position="225"/>
        <end position="249"/>
    </location>
</feature>
<dbReference type="PROSITE" id="PS50928">
    <property type="entry name" value="ABC_TM1"/>
    <property type="match status" value="1"/>
</dbReference>
<feature type="domain" description="ABC transmembrane type-1" evidence="8">
    <location>
        <begin position="64"/>
        <end position="251"/>
    </location>
</feature>
<keyword evidence="3" id="KW-1003">Cell membrane</keyword>
<organism evidence="9 10">
    <name type="scientific">Campylobacter coli 80352</name>
    <dbReference type="NCBI Taxonomy" id="887288"/>
    <lineage>
        <taxon>Bacteria</taxon>
        <taxon>Pseudomonadati</taxon>
        <taxon>Campylobacterota</taxon>
        <taxon>Epsilonproteobacteria</taxon>
        <taxon>Campylobacterales</taxon>
        <taxon>Campylobacteraceae</taxon>
        <taxon>Campylobacter</taxon>
    </lineage>
</organism>
<accession>A0ABN0ESB5</accession>
<dbReference type="InterPro" id="IPR050366">
    <property type="entry name" value="BP-dependent_transpt_permease"/>
</dbReference>
<feature type="transmembrane region" description="Helical" evidence="7">
    <location>
        <begin position="100"/>
        <end position="118"/>
    </location>
</feature>